<dbReference type="AlphaFoldDB" id="X0U446"/>
<organism evidence="2">
    <name type="scientific">marine sediment metagenome</name>
    <dbReference type="NCBI Taxonomy" id="412755"/>
    <lineage>
        <taxon>unclassified sequences</taxon>
        <taxon>metagenomes</taxon>
        <taxon>ecological metagenomes</taxon>
    </lineage>
</organism>
<dbReference type="PANTHER" id="PTHR43318">
    <property type="entry name" value="UDP-N-ACETYLGLUCOSAMINE 4,6-DEHYDRATASE"/>
    <property type="match status" value="1"/>
</dbReference>
<gene>
    <name evidence="2" type="ORF">S01H1_41591</name>
</gene>
<dbReference type="EMBL" id="BARS01026388">
    <property type="protein sequence ID" value="GAG00514.1"/>
    <property type="molecule type" value="Genomic_DNA"/>
</dbReference>
<protein>
    <recommendedName>
        <fullName evidence="1">Polysaccharide biosynthesis protein CapD-like domain-containing protein</fullName>
    </recommendedName>
</protein>
<feature type="non-terminal residue" evidence="2">
    <location>
        <position position="122"/>
    </location>
</feature>
<dbReference type="Pfam" id="PF02719">
    <property type="entry name" value="Polysacc_synt_2"/>
    <property type="match status" value="1"/>
</dbReference>
<dbReference type="InterPro" id="IPR003869">
    <property type="entry name" value="Polysac_CapD-like"/>
</dbReference>
<sequence length="122" mass="13526">MLDMGEPVRIMDLARDMIRLSGRTEGWDESIEITGLRPGEKLHEELVLPEEDAFETRVDIVRVLRNDDLCGVPPEIESLIAQLWKDVGTLDETDLRRWLSAVPGVGIPGGELGPRGPTPSGR</sequence>
<name>X0U446_9ZZZZ</name>
<evidence type="ECO:0000313" key="2">
    <source>
        <dbReference type="EMBL" id="GAG00514.1"/>
    </source>
</evidence>
<accession>X0U446</accession>
<proteinExistence type="predicted"/>
<comment type="caution">
    <text evidence="2">The sequence shown here is derived from an EMBL/GenBank/DDBJ whole genome shotgun (WGS) entry which is preliminary data.</text>
</comment>
<evidence type="ECO:0000259" key="1">
    <source>
        <dbReference type="Pfam" id="PF02719"/>
    </source>
</evidence>
<dbReference type="PANTHER" id="PTHR43318:SF1">
    <property type="entry name" value="POLYSACCHARIDE BIOSYNTHESIS PROTEIN EPSC-RELATED"/>
    <property type="match status" value="1"/>
</dbReference>
<feature type="domain" description="Polysaccharide biosynthesis protein CapD-like" evidence="1">
    <location>
        <begin position="2"/>
        <end position="59"/>
    </location>
</feature>
<reference evidence="2" key="1">
    <citation type="journal article" date="2014" name="Front. Microbiol.">
        <title>High frequency of phylogenetically diverse reductive dehalogenase-homologous genes in deep subseafloor sedimentary metagenomes.</title>
        <authorList>
            <person name="Kawai M."/>
            <person name="Futagami T."/>
            <person name="Toyoda A."/>
            <person name="Takaki Y."/>
            <person name="Nishi S."/>
            <person name="Hori S."/>
            <person name="Arai W."/>
            <person name="Tsubouchi T."/>
            <person name="Morono Y."/>
            <person name="Uchiyama I."/>
            <person name="Ito T."/>
            <person name="Fujiyama A."/>
            <person name="Inagaki F."/>
            <person name="Takami H."/>
        </authorList>
    </citation>
    <scope>NUCLEOTIDE SEQUENCE</scope>
    <source>
        <strain evidence="2">Expedition CK06-06</strain>
    </source>
</reference>
<dbReference type="InterPro" id="IPR051203">
    <property type="entry name" value="Polysaccharide_Synthase-Rel"/>
</dbReference>
<dbReference type="Gene3D" id="3.40.50.720">
    <property type="entry name" value="NAD(P)-binding Rossmann-like Domain"/>
    <property type="match status" value="1"/>
</dbReference>